<dbReference type="Gene3D" id="3.90.660.10">
    <property type="match status" value="1"/>
</dbReference>
<dbReference type="GO" id="GO:0050660">
    <property type="term" value="F:flavin adenine dinucleotide binding"/>
    <property type="evidence" value="ECO:0007669"/>
    <property type="project" value="TreeGrafter"/>
</dbReference>
<dbReference type="CDD" id="cd00081">
    <property type="entry name" value="Hint"/>
    <property type="match status" value="1"/>
</dbReference>
<organism evidence="7 8">
    <name type="scientific">Chrysochromulina tobinii</name>
    <dbReference type="NCBI Taxonomy" id="1460289"/>
    <lineage>
        <taxon>Eukaryota</taxon>
        <taxon>Haptista</taxon>
        <taxon>Haptophyta</taxon>
        <taxon>Prymnesiophyceae</taxon>
        <taxon>Prymnesiales</taxon>
        <taxon>Chrysochromulinaceae</taxon>
        <taxon>Chrysochromulina</taxon>
    </lineage>
</organism>
<dbReference type="GO" id="GO:0006338">
    <property type="term" value="P:chromatin remodeling"/>
    <property type="evidence" value="ECO:0007669"/>
    <property type="project" value="TreeGrafter"/>
</dbReference>
<sequence>DLVATVKVVVVGAGTSGLAAARTLTDTWDTAANGGPLELTVFEAGTRIGGRTWTLNAAEAGAAWDTAGALGAPTDMGASWIHGSTSTHPITKIATALNLAEGSGLVRTNDNSAELHLCTGEPTNDQYAAYESLLTEAQQNAENSATDIPLWQALSGLSSSGQTRDSELFQYHLAVGAEFNTAGPVTQLSAWYYNDDSQYSGRELVWAQGYKEMYEALQSGAVRVNDGSSTLEVTAVPSARRAISVTYSKRVTSVTYSSTGVVLTTADNSTYNADYVIITIPLGVLKSSDASSRVTFSPALPPATANGIAQLGFGNVVKIALLFPTVWWPTGTHYYGLAQAGDTNRGLFTYFLNVHALSAKPVLMTFALGAAADTAEGMNNTAVWAQIRANLVKIFPGSVTVPTTAPQMIRSTWRANPLAKGAYTYVAVGTSKNTITAAFGGNVEGRLFFAGEHTSAAYRGTVHGAFQTGQVAARAVKACSAGSCPSGRSPSSPSSYEDPCFPSEALVTMADGTPRRLGALRAGDAIVAARTDGTLTTDTVSLLSLADADAQGTTFVVLTTASGRNLTLTPTHHVPVGAACCADLKQAKDVAVGETVYEAVSVSAAVRATQVKKIGTAIKPGLHSPVLSHGTMPIVNGVATSFDALHNVRLASYGLPLLEATGLTATFRDAVLGAEHKYIA</sequence>
<keyword evidence="5" id="KW-0274">FAD</keyword>
<keyword evidence="8" id="KW-1185">Reference proteome</keyword>
<reference evidence="8" key="1">
    <citation type="journal article" date="2015" name="PLoS Genet.">
        <title>Genome Sequence and Transcriptome Analyses of Chrysochromulina tobin: Metabolic Tools for Enhanced Algal Fitness in the Prominent Order Prymnesiales (Haptophyceae).</title>
        <authorList>
            <person name="Hovde B.T."/>
            <person name="Deodato C.R."/>
            <person name="Hunsperger H.M."/>
            <person name="Ryken S.A."/>
            <person name="Yost W."/>
            <person name="Jha R.K."/>
            <person name="Patterson J."/>
            <person name="Monnat R.J. Jr."/>
            <person name="Barlow S.B."/>
            <person name="Starkenburg S.R."/>
            <person name="Cattolico R.A."/>
        </authorList>
    </citation>
    <scope>NUCLEOTIDE SEQUENCE</scope>
    <source>
        <strain evidence="8">CCMP291</strain>
    </source>
</reference>
<dbReference type="Gene3D" id="3.50.50.60">
    <property type="entry name" value="FAD/NAD(P)-binding domain"/>
    <property type="match status" value="1"/>
</dbReference>
<dbReference type="InterPro" id="IPR003587">
    <property type="entry name" value="Hint_dom_N"/>
</dbReference>
<evidence type="ECO:0000313" key="7">
    <source>
        <dbReference type="EMBL" id="KOO31613.1"/>
    </source>
</evidence>
<dbReference type="InterPro" id="IPR001613">
    <property type="entry name" value="Flavin_amine_oxidase"/>
</dbReference>
<accession>A0A0M0JZQ6</accession>
<dbReference type="Pfam" id="PF01079">
    <property type="entry name" value="Hint"/>
    <property type="match status" value="1"/>
</dbReference>
<gene>
    <name evidence="7" type="ORF">Ctob_013666</name>
</gene>
<dbReference type="Pfam" id="PF01593">
    <property type="entry name" value="Amino_oxidase"/>
    <property type="match status" value="1"/>
</dbReference>
<keyword evidence="5" id="KW-0285">Flavoprotein</keyword>
<dbReference type="GO" id="GO:0003682">
    <property type="term" value="F:chromatin binding"/>
    <property type="evidence" value="ECO:0007669"/>
    <property type="project" value="TreeGrafter"/>
</dbReference>
<dbReference type="InterPro" id="IPR001767">
    <property type="entry name" value="Hedgehog_Hint"/>
</dbReference>
<dbReference type="SUPFAM" id="SSF51294">
    <property type="entry name" value="Hedgehog/intein (Hint) domain"/>
    <property type="match status" value="1"/>
</dbReference>
<dbReference type="SUPFAM" id="SSF51905">
    <property type="entry name" value="FAD/NAD(P)-binding domain"/>
    <property type="match status" value="1"/>
</dbReference>
<proteinExistence type="inferred from homology"/>
<dbReference type="InterPro" id="IPR050281">
    <property type="entry name" value="Flavin_monoamine_oxidase"/>
</dbReference>
<dbReference type="InterPro" id="IPR036188">
    <property type="entry name" value="FAD/NAD-bd_sf"/>
</dbReference>
<dbReference type="EC" id="1.4.3.-" evidence="5"/>
<evidence type="ECO:0000256" key="3">
    <source>
        <dbReference type="ARBA" id="ARBA00023002"/>
    </source>
</evidence>
<dbReference type="SUPFAM" id="SSF54373">
    <property type="entry name" value="FAD-linked reductases, C-terminal domain"/>
    <property type="match status" value="1"/>
</dbReference>
<dbReference type="InterPro" id="IPR036844">
    <property type="entry name" value="Hint_dom_sf"/>
</dbReference>
<dbReference type="GO" id="GO:0016540">
    <property type="term" value="P:protein autoprocessing"/>
    <property type="evidence" value="ECO:0007669"/>
    <property type="project" value="InterPro"/>
</dbReference>
<feature type="binding site" evidence="4">
    <location>
        <begin position="43"/>
        <end position="44"/>
    </location>
    <ligand>
        <name>FAD</name>
        <dbReference type="ChEBI" id="CHEBI:57692"/>
    </ligand>
</feature>
<comment type="similarity">
    <text evidence="2 5">Belongs to the flavin monoamine oxidase family.</text>
</comment>
<feature type="domain" description="Hint" evidence="6">
    <location>
        <begin position="498"/>
        <end position="600"/>
    </location>
</feature>
<evidence type="ECO:0000256" key="2">
    <source>
        <dbReference type="ARBA" id="ARBA00005995"/>
    </source>
</evidence>
<dbReference type="EMBL" id="JWZX01001977">
    <property type="protein sequence ID" value="KOO31613.1"/>
    <property type="molecule type" value="Genomic_DNA"/>
</dbReference>
<dbReference type="SMART" id="SM00306">
    <property type="entry name" value="HintN"/>
    <property type="match status" value="1"/>
</dbReference>
<protein>
    <recommendedName>
        <fullName evidence="5">Amine oxidase</fullName>
        <ecNumber evidence="5">1.4.3.-</ecNumber>
    </recommendedName>
</protein>
<evidence type="ECO:0000256" key="5">
    <source>
        <dbReference type="RuleBase" id="RU362067"/>
    </source>
</evidence>
<dbReference type="Gene3D" id="2.170.16.10">
    <property type="entry name" value="Hedgehog/Intein (Hint) domain"/>
    <property type="match status" value="1"/>
</dbReference>
<evidence type="ECO:0000256" key="1">
    <source>
        <dbReference type="ARBA" id="ARBA00001974"/>
    </source>
</evidence>
<dbReference type="OrthoDB" id="47106at2759"/>
<feature type="binding site" evidence="4">
    <location>
        <position position="251"/>
    </location>
    <ligand>
        <name>FAD</name>
        <dbReference type="ChEBI" id="CHEBI:57692"/>
    </ligand>
</feature>
<dbReference type="GO" id="GO:0016491">
    <property type="term" value="F:oxidoreductase activity"/>
    <property type="evidence" value="ECO:0007669"/>
    <property type="project" value="UniProtKB-KW"/>
</dbReference>
<feature type="binding site" evidence="4">
    <location>
        <position position="366"/>
    </location>
    <ligand>
        <name>substrate</name>
    </ligand>
</feature>
<feature type="non-terminal residue" evidence="7">
    <location>
        <position position="1"/>
    </location>
</feature>
<dbReference type="PANTHER" id="PTHR10742:SF386">
    <property type="entry name" value="LYSINE-SPECIFIC HISTONE DEMETHYLASE 1A"/>
    <property type="match status" value="1"/>
</dbReference>
<keyword evidence="3 5" id="KW-0560">Oxidoreductase</keyword>
<evidence type="ECO:0000256" key="4">
    <source>
        <dbReference type="PIRSR" id="PIRSR601613-1"/>
    </source>
</evidence>
<dbReference type="PANTHER" id="PTHR10742">
    <property type="entry name" value="FLAVIN MONOAMINE OXIDASE"/>
    <property type="match status" value="1"/>
</dbReference>
<comment type="cofactor">
    <cofactor evidence="1 5">
        <name>FAD</name>
        <dbReference type="ChEBI" id="CHEBI:57692"/>
    </cofactor>
</comment>
<dbReference type="PRINTS" id="PR00757">
    <property type="entry name" value="AMINEOXDASEF"/>
</dbReference>
<feature type="binding site" evidence="4">
    <location>
        <position position="16"/>
    </location>
    <ligand>
        <name>FAD</name>
        <dbReference type="ChEBI" id="CHEBI:57692"/>
    </ligand>
</feature>
<dbReference type="Proteomes" id="UP000037460">
    <property type="component" value="Unassembled WGS sequence"/>
</dbReference>
<comment type="caution">
    <text evidence="7">The sequence shown here is derived from an EMBL/GenBank/DDBJ whole genome shotgun (WGS) entry which is preliminary data.</text>
</comment>
<evidence type="ECO:0000313" key="8">
    <source>
        <dbReference type="Proteomes" id="UP000037460"/>
    </source>
</evidence>
<evidence type="ECO:0000259" key="6">
    <source>
        <dbReference type="SMART" id="SM00306"/>
    </source>
</evidence>
<dbReference type="AlphaFoldDB" id="A0A0M0JZQ6"/>
<dbReference type="InterPro" id="IPR002937">
    <property type="entry name" value="Amino_oxidase"/>
</dbReference>
<name>A0A0M0JZQ6_9EUKA</name>